<reference evidence="3" key="1">
    <citation type="submission" date="2019-12" db="EMBL/GenBank/DDBJ databases">
        <title>Actinomadura physcomitrii sp. nov., a novel actinomycete isolated from moss [Physcomitrium sphaericum (Ludw) Fuernr].</title>
        <authorList>
            <person name="Zhuang X."/>
        </authorList>
    </citation>
    <scope>NUCLEOTIDE SEQUENCE [LARGE SCALE GENOMIC DNA]</scope>
    <source>
        <strain evidence="3">LD22</strain>
    </source>
</reference>
<dbReference type="InterPro" id="IPR004378">
    <property type="entry name" value="F420H2_quin_Rdtase"/>
</dbReference>
<organism evidence="3 4">
    <name type="scientific">Actinomadura physcomitrii</name>
    <dbReference type="NCBI Taxonomy" id="2650748"/>
    <lineage>
        <taxon>Bacteria</taxon>
        <taxon>Bacillati</taxon>
        <taxon>Actinomycetota</taxon>
        <taxon>Actinomycetes</taxon>
        <taxon>Streptosporangiales</taxon>
        <taxon>Thermomonosporaceae</taxon>
        <taxon>Actinomadura</taxon>
    </lineage>
</organism>
<dbReference type="GO" id="GO:0070967">
    <property type="term" value="F:coenzyme F420 binding"/>
    <property type="evidence" value="ECO:0007669"/>
    <property type="project" value="TreeGrafter"/>
</dbReference>
<dbReference type="EMBL" id="WBMS02000003">
    <property type="protein sequence ID" value="MVZ99827.1"/>
    <property type="molecule type" value="Genomic_DNA"/>
</dbReference>
<name>A0A6I4M1L8_9ACTN</name>
<dbReference type="Proteomes" id="UP000462055">
    <property type="component" value="Unassembled WGS sequence"/>
</dbReference>
<sequence>MSDKEPGYKAPDIGLIGAEHIRRYRETNGEVGYIWNGVPTLLLTTTGRKSGQPRTSALIFGRDVEDYLVIASQGGAPEHPLWYRNLEADPKAEIQVKAERIQVTARTATADERPRLWGIMAAQWPNYDVYQTRTDRQIPLVVLTPV</sequence>
<keyword evidence="4" id="KW-1185">Reference proteome</keyword>
<evidence type="ECO:0000256" key="1">
    <source>
        <dbReference type="ARBA" id="ARBA00008710"/>
    </source>
</evidence>
<accession>A0A6I4M1L8</accession>
<protein>
    <submittedName>
        <fullName evidence="3">Nitroreductase family deazaflavin-dependent oxidoreductase</fullName>
    </submittedName>
</protein>
<dbReference type="SUPFAM" id="SSF50475">
    <property type="entry name" value="FMN-binding split barrel"/>
    <property type="match status" value="1"/>
</dbReference>
<comment type="catalytic activity">
    <reaction evidence="2">
        <text>oxidized coenzyme F420-(gamma-L-Glu)(n) + a quinol + H(+) = reduced coenzyme F420-(gamma-L-Glu)(n) + a quinone</text>
        <dbReference type="Rhea" id="RHEA:39663"/>
        <dbReference type="Rhea" id="RHEA-COMP:12939"/>
        <dbReference type="Rhea" id="RHEA-COMP:14378"/>
        <dbReference type="ChEBI" id="CHEBI:15378"/>
        <dbReference type="ChEBI" id="CHEBI:24646"/>
        <dbReference type="ChEBI" id="CHEBI:132124"/>
        <dbReference type="ChEBI" id="CHEBI:133980"/>
        <dbReference type="ChEBI" id="CHEBI:139511"/>
    </reaction>
</comment>
<dbReference type="Pfam" id="PF04075">
    <property type="entry name" value="F420H2_quin_red"/>
    <property type="match status" value="1"/>
</dbReference>
<dbReference type="PANTHER" id="PTHR39428">
    <property type="entry name" value="F420H(2)-DEPENDENT QUINONE REDUCTASE RV1261C"/>
    <property type="match status" value="1"/>
</dbReference>
<dbReference type="PANTHER" id="PTHR39428:SF3">
    <property type="entry name" value="DEAZAFLAVIN-DEPENDENT NITROREDUCTASE"/>
    <property type="match status" value="1"/>
</dbReference>
<evidence type="ECO:0000313" key="3">
    <source>
        <dbReference type="EMBL" id="MVZ99827.1"/>
    </source>
</evidence>
<dbReference type="Gene3D" id="2.30.110.10">
    <property type="entry name" value="Electron Transport, Fmn-binding Protein, Chain A"/>
    <property type="match status" value="1"/>
</dbReference>
<dbReference type="NCBIfam" id="TIGR00026">
    <property type="entry name" value="hi_GC_TIGR00026"/>
    <property type="match status" value="1"/>
</dbReference>
<dbReference type="GO" id="GO:0016491">
    <property type="term" value="F:oxidoreductase activity"/>
    <property type="evidence" value="ECO:0007669"/>
    <property type="project" value="InterPro"/>
</dbReference>
<evidence type="ECO:0000313" key="4">
    <source>
        <dbReference type="Proteomes" id="UP000462055"/>
    </source>
</evidence>
<dbReference type="GO" id="GO:0005886">
    <property type="term" value="C:plasma membrane"/>
    <property type="evidence" value="ECO:0007669"/>
    <property type="project" value="TreeGrafter"/>
</dbReference>
<proteinExistence type="inferred from homology"/>
<dbReference type="InterPro" id="IPR012349">
    <property type="entry name" value="Split_barrel_FMN-bd"/>
</dbReference>
<dbReference type="AlphaFoldDB" id="A0A6I4M1L8"/>
<evidence type="ECO:0000256" key="2">
    <source>
        <dbReference type="ARBA" id="ARBA00049106"/>
    </source>
</evidence>
<comment type="caution">
    <text evidence="3">The sequence shown here is derived from an EMBL/GenBank/DDBJ whole genome shotgun (WGS) entry which is preliminary data.</text>
</comment>
<comment type="similarity">
    <text evidence="1">Belongs to the F420H(2)-dependent quinone reductase family.</text>
</comment>
<dbReference type="RefSeq" id="WP_151591989.1">
    <property type="nucleotide sequence ID" value="NZ_WBMS02000003.1"/>
</dbReference>
<gene>
    <name evidence="3" type="ORF">F8568_005425</name>
</gene>